<accession>A0ABW3Q7E5</accession>
<keyword evidence="2" id="KW-1185">Reference proteome</keyword>
<organism evidence="1 2">
    <name type="scientific">Larkinella insperata</name>
    <dbReference type="NCBI Taxonomy" id="332158"/>
    <lineage>
        <taxon>Bacteria</taxon>
        <taxon>Pseudomonadati</taxon>
        <taxon>Bacteroidota</taxon>
        <taxon>Cytophagia</taxon>
        <taxon>Cytophagales</taxon>
        <taxon>Spirosomataceae</taxon>
        <taxon>Larkinella</taxon>
    </lineage>
</organism>
<name>A0ABW3Q7E5_9BACT</name>
<dbReference type="Proteomes" id="UP001597116">
    <property type="component" value="Unassembled WGS sequence"/>
</dbReference>
<dbReference type="RefSeq" id="WP_265991528.1">
    <property type="nucleotide sequence ID" value="NZ_CP110973.1"/>
</dbReference>
<comment type="caution">
    <text evidence="1">The sequence shown here is derived from an EMBL/GenBank/DDBJ whole genome shotgun (WGS) entry which is preliminary data.</text>
</comment>
<dbReference type="EMBL" id="JBHTLP010000008">
    <property type="protein sequence ID" value="MFD1141231.1"/>
    <property type="molecule type" value="Genomic_DNA"/>
</dbReference>
<proteinExistence type="predicted"/>
<reference evidence="2" key="1">
    <citation type="journal article" date="2019" name="Int. J. Syst. Evol. Microbiol.">
        <title>The Global Catalogue of Microorganisms (GCM) 10K type strain sequencing project: providing services to taxonomists for standard genome sequencing and annotation.</title>
        <authorList>
            <consortium name="The Broad Institute Genomics Platform"/>
            <consortium name="The Broad Institute Genome Sequencing Center for Infectious Disease"/>
            <person name="Wu L."/>
            <person name="Ma J."/>
        </authorList>
    </citation>
    <scope>NUCLEOTIDE SEQUENCE [LARGE SCALE GENOMIC DNA]</scope>
    <source>
        <strain evidence="2">CCUG 55608</strain>
    </source>
</reference>
<protein>
    <recommendedName>
        <fullName evidence="3">Histone</fullName>
    </recommendedName>
</protein>
<gene>
    <name evidence="1" type="ORF">ACFQ4C_08935</name>
</gene>
<evidence type="ECO:0008006" key="3">
    <source>
        <dbReference type="Google" id="ProtNLM"/>
    </source>
</evidence>
<sequence>MKAKKKALITDITNSVEAKISEAGEVSKKVKKVIEKSAEKLATKLVKVYHKEEKKKEKAQKKTTGKAPKVKKVAVKLPVAPAPTAIQTETVSE</sequence>
<evidence type="ECO:0000313" key="1">
    <source>
        <dbReference type="EMBL" id="MFD1141231.1"/>
    </source>
</evidence>
<evidence type="ECO:0000313" key="2">
    <source>
        <dbReference type="Proteomes" id="UP001597116"/>
    </source>
</evidence>